<evidence type="ECO:0000313" key="2">
    <source>
        <dbReference type="Proteomes" id="UP001059041"/>
    </source>
</evidence>
<keyword evidence="2" id="KW-1185">Reference proteome</keyword>
<dbReference type="Proteomes" id="UP001059041">
    <property type="component" value="Linkage Group LG20"/>
</dbReference>
<protein>
    <submittedName>
        <fullName evidence="1">Acylphosphatase-2-like</fullName>
    </submittedName>
</protein>
<dbReference type="EMBL" id="JAFHDT010000020">
    <property type="protein sequence ID" value="KAI7795377.1"/>
    <property type="molecule type" value="Genomic_DNA"/>
</dbReference>
<evidence type="ECO:0000313" key="1">
    <source>
        <dbReference type="EMBL" id="KAI7795377.1"/>
    </source>
</evidence>
<dbReference type="AlphaFoldDB" id="A0A9W7WBZ4"/>
<comment type="caution">
    <text evidence="1">The sequence shown here is derived from an EMBL/GenBank/DDBJ whole genome shotgun (WGS) entry which is preliminary data.</text>
</comment>
<organism evidence="1 2">
    <name type="scientific">Triplophysa rosa</name>
    <name type="common">Cave loach</name>
    <dbReference type="NCBI Taxonomy" id="992332"/>
    <lineage>
        <taxon>Eukaryota</taxon>
        <taxon>Metazoa</taxon>
        <taxon>Chordata</taxon>
        <taxon>Craniata</taxon>
        <taxon>Vertebrata</taxon>
        <taxon>Euteleostomi</taxon>
        <taxon>Actinopterygii</taxon>
        <taxon>Neopterygii</taxon>
        <taxon>Teleostei</taxon>
        <taxon>Ostariophysi</taxon>
        <taxon>Cypriniformes</taxon>
        <taxon>Nemacheilidae</taxon>
        <taxon>Triplophysa</taxon>
    </lineage>
</organism>
<gene>
    <name evidence="1" type="ORF">IRJ41_017315</name>
</gene>
<reference evidence="1" key="1">
    <citation type="submission" date="2021-02" db="EMBL/GenBank/DDBJ databases">
        <title>Comparative genomics reveals that relaxation of natural selection precedes convergent phenotypic evolution of cavefish.</title>
        <authorList>
            <person name="Peng Z."/>
        </authorList>
    </citation>
    <scope>NUCLEOTIDE SEQUENCE</scope>
    <source>
        <tissue evidence="1">Muscle</tissue>
    </source>
</reference>
<sequence>MSLISDKNWKCTFIVCVLYSWKERFPVAVLDFHNCEHWLSNTKHEHHTKYWLSKVGSPSSRIDRAQFSNERDISKLEIHGFGTRY</sequence>
<accession>A0A9W7WBZ4</accession>
<name>A0A9W7WBZ4_TRIRA</name>
<proteinExistence type="predicted"/>